<gene>
    <name evidence="2" type="ORF">GA0074694_4295</name>
</gene>
<dbReference type="EMBL" id="FMHU01000002">
    <property type="protein sequence ID" value="SCL25688.1"/>
    <property type="molecule type" value="Genomic_DNA"/>
</dbReference>
<evidence type="ECO:0000313" key="3">
    <source>
        <dbReference type="Proteomes" id="UP000198906"/>
    </source>
</evidence>
<feature type="region of interest" description="Disordered" evidence="1">
    <location>
        <begin position="246"/>
        <end position="265"/>
    </location>
</feature>
<dbReference type="Proteomes" id="UP000198906">
    <property type="component" value="Unassembled WGS sequence"/>
</dbReference>
<dbReference type="AlphaFoldDB" id="A0A1C6S8A7"/>
<dbReference type="RefSeq" id="WP_091461023.1">
    <property type="nucleotide sequence ID" value="NZ_FMHU01000002.1"/>
</dbReference>
<protein>
    <recommendedName>
        <fullName evidence="4">EcsC protein family protein</fullName>
    </recommendedName>
</protein>
<evidence type="ECO:0000313" key="2">
    <source>
        <dbReference type="EMBL" id="SCL25688.1"/>
    </source>
</evidence>
<proteinExistence type="predicted"/>
<organism evidence="2 3">
    <name type="scientific">Micromonospora inyonensis</name>
    <dbReference type="NCBI Taxonomy" id="47866"/>
    <lineage>
        <taxon>Bacteria</taxon>
        <taxon>Bacillati</taxon>
        <taxon>Actinomycetota</taxon>
        <taxon>Actinomycetes</taxon>
        <taxon>Micromonosporales</taxon>
        <taxon>Micromonosporaceae</taxon>
        <taxon>Micromonospora</taxon>
    </lineage>
</organism>
<dbReference type="STRING" id="47866.GA0074694_4295"/>
<evidence type="ECO:0000256" key="1">
    <source>
        <dbReference type="SAM" id="MobiDB-lite"/>
    </source>
</evidence>
<name>A0A1C6S8A7_9ACTN</name>
<evidence type="ECO:0008006" key="4">
    <source>
        <dbReference type="Google" id="ProtNLM"/>
    </source>
</evidence>
<keyword evidence="3" id="KW-1185">Reference proteome</keyword>
<sequence length="265" mass="27850">MAPRRPVGTAAGLPGVRIDRADYLRSALARHCSKEQIRVAIDESPAAAGIPLDLLDRLADDSIRYEAAKASALSAAAGIPGFMFMPATVPADLAQYLGHMLRIAQKLAYLYSWPDLLSGDADDLDDATKGVLTLFVGVMFGAQSANTAVGQIAGMLSKQALKKLPRQALTKGVIYPVVKKVAGYLGTKMTTQTFAKAVSKVIPVVGAVVSGGITLATFLPMAKTLKNHLSGLELTSSQDRVVDTQVVDVDSPDSPPPTTSSSSRD</sequence>
<accession>A0A1C6S8A7</accession>
<reference evidence="3" key="1">
    <citation type="submission" date="2016-06" db="EMBL/GenBank/DDBJ databases">
        <authorList>
            <person name="Varghese N."/>
        </authorList>
    </citation>
    <scope>NUCLEOTIDE SEQUENCE [LARGE SCALE GENOMIC DNA]</scope>
    <source>
        <strain evidence="3">DSM 46123</strain>
    </source>
</reference>